<protein>
    <recommendedName>
        <fullName evidence="5">DUF308 domain-containing protein</fullName>
    </recommendedName>
</protein>
<feature type="compositionally biased region" description="Polar residues" evidence="1">
    <location>
        <begin position="211"/>
        <end position="225"/>
    </location>
</feature>
<accession>A0AAW7Z9Q0</accession>
<evidence type="ECO:0008006" key="5">
    <source>
        <dbReference type="Google" id="ProtNLM"/>
    </source>
</evidence>
<dbReference type="AlphaFoldDB" id="A0AAW7Z9Q0"/>
<dbReference type="InterPro" id="IPR053824">
    <property type="entry name" value="DUF7010"/>
</dbReference>
<evidence type="ECO:0000313" key="4">
    <source>
        <dbReference type="Proteomes" id="UP001170717"/>
    </source>
</evidence>
<sequence>MNTQTLTLEQQRDIMKQRRFIAMPLAGTLVWAAIGCASPFFNEVIQTWMLYLGTGAIFYIGSGLSYLTGERFFSKDRQNTEFDTLFFIGMAMALLVFAIALPVAAIDHTTLPLSIGILTGLMWMPLSWAIQHWVGYFHTIARTLGILIAWYVVPEARIEAISAVIVAVYLVSLVTLESRYQNIKLATSNAVDGTATNATNTSATDTGSTSQANPNVATRTSLASF</sequence>
<dbReference type="Pfam" id="PF22765">
    <property type="entry name" value="DUF7010"/>
    <property type="match status" value="1"/>
</dbReference>
<dbReference type="Proteomes" id="UP001170717">
    <property type="component" value="Unassembled WGS sequence"/>
</dbReference>
<keyword evidence="2" id="KW-0472">Membrane</keyword>
<evidence type="ECO:0000313" key="3">
    <source>
        <dbReference type="EMBL" id="MDO6579647.1"/>
    </source>
</evidence>
<name>A0AAW7Z9Q0_9ALTE</name>
<feature type="compositionally biased region" description="Low complexity" evidence="1">
    <location>
        <begin position="196"/>
        <end position="210"/>
    </location>
</feature>
<organism evidence="3 4">
    <name type="scientific">Alteromonas stellipolaris</name>
    <dbReference type="NCBI Taxonomy" id="233316"/>
    <lineage>
        <taxon>Bacteria</taxon>
        <taxon>Pseudomonadati</taxon>
        <taxon>Pseudomonadota</taxon>
        <taxon>Gammaproteobacteria</taxon>
        <taxon>Alteromonadales</taxon>
        <taxon>Alteromonadaceae</taxon>
        <taxon>Alteromonas/Salinimonas group</taxon>
        <taxon>Alteromonas</taxon>
    </lineage>
</organism>
<reference evidence="3" key="1">
    <citation type="submission" date="2023-07" db="EMBL/GenBank/DDBJ databases">
        <title>Genome content predicts the carbon catabolic preferences of heterotrophic bacteria.</title>
        <authorList>
            <person name="Gralka M."/>
        </authorList>
    </citation>
    <scope>NUCLEOTIDE SEQUENCE</scope>
    <source>
        <strain evidence="3">F2M12</strain>
    </source>
</reference>
<evidence type="ECO:0000256" key="2">
    <source>
        <dbReference type="SAM" id="Phobius"/>
    </source>
</evidence>
<feature type="transmembrane region" description="Helical" evidence="2">
    <location>
        <begin position="48"/>
        <end position="69"/>
    </location>
</feature>
<feature type="transmembrane region" description="Helical" evidence="2">
    <location>
        <begin position="158"/>
        <end position="176"/>
    </location>
</feature>
<dbReference type="EMBL" id="JAUOQI010000024">
    <property type="protein sequence ID" value="MDO6579647.1"/>
    <property type="molecule type" value="Genomic_DNA"/>
</dbReference>
<feature type="transmembrane region" description="Helical" evidence="2">
    <location>
        <begin position="133"/>
        <end position="152"/>
    </location>
</feature>
<comment type="caution">
    <text evidence="3">The sequence shown here is derived from an EMBL/GenBank/DDBJ whole genome shotgun (WGS) entry which is preliminary data.</text>
</comment>
<feature type="region of interest" description="Disordered" evidence="1">
    <location>
        <begin position="196"/>
        <end position="225"/>
    </location>
</feature>
<proteinExistence type="predicted"/>
<keyword evidence="2" id="KW-1133">Transmembrane helix</keyword>
<feature type="transmembrane region" description="Helical" evidence="2">
    <location>
        <begin position="109"/>
        <end position="126"/>
    </location>
</feature>
<feature type="transmembrane region" description="Helical" evidence="2">
    <location>
        <begin position="81"/>
        <end position="103"/>
    </location>
</feature>
<gene>
    <name evidence="3" type="ORF">Q4527_19780</name>
</gene>
<keyword evidence="2" id="KW-0812">Transmembrane</keyword>
<dbReference type="RefSeq" id="WP_303539067.1">
    <property type="nucleotide sequence ID" value="NZ_JAUOQI010000024.1"/>
</dbReference>
<feature type="transmembrane region" description="Helical" evidence="2">
    <location>
        <begin position="20"/>
        <end position="42"/>
    </location>
</feature>
<evidence type="ECO:0000256" key="1">
    <source>
        <dbReference type="SAM" id="MobiDB-lite"/>
    </source>
</evidence>